<dbReference type="HAMAP" id="MF_00109">
    <property type="entry name" value="Shikimate_kinase"/>
    <property type="match status" value="1"/>
</dbReference>
<evidence type="ECO:0000313" key="13">
    <source>
        <dbReference type="Proteomes" id="UP000481621"/>
    </source>
</evidence>
<comment type="subunit">
    <text evidence="11">Monomer.</text>
</comment>
<comment type="caution">
    <text evidence="12">The sequence shown here is derived from an EMBL/GenBank/DDBJ whole genome shotgun (WGS) entry which is preliminary data.</text>
</comment>
<dbReference type="CDD" id="cd00464">
    <property type="entry name" value="SK"/>
    <property type="match status" value="1"/>
</dbReference>
<sequence length="178" mass="20241">MDINGLEKSIVFIGFMGAGKTTVGNLVAKKLGRKFMDTDEVIEKELGMPTSQIFKELGEAVFREKEKSLITSLALEKNLVLSLGGGAFLQEEIRTACLSSTFVIFLEVSFESWLERVNLIIDSRPVLQGKSIEEMKELFEKRQVIYANHHLKIQTDGKTPEEIAHYIIDKMRWSETER</sequence>
<evidence type="ECO:0000256" key="7">
    <source>
        <dbReference type="ARBA" id="ARBA00022777"/>
    </source>
</evidence>
<dbReference type="GO" id="GO:0000287">
    <property type="term" value="F:magnesium ion binding"/>
    <property type="evidence" value="ECO:0007669"/>
    <property type="project" value="UniProtKB-UniRule"/>
</dbReference>
<dbReference type="AlphaFoldDB" id="A0A6B3TSR2"/>
<dbReference type="InterPro" id="IPR023000">
    <property type="entry name" value="Shikimate_kinase_CS"/>
</dbReference>
<feature type="binding site" evidence="11">
    <location>
        <position position="124"/>
    </location>
    <ligand>
        <name>ATP</name>
        <dbReference type="ChEBI" id="CHEBI:30616"/>
    </ligand>
</feature>
<comment type="function">
    <text evidence="11">Catalyzes the specific phosphorylation of the 3-hydroxyl group of shikimic acid using ATP as a cosubstrate.</text>
</comment>
<reference evidence="12" key="1">
    <citation type="submission" date="2020-02" db="EMBL/GenBank/DDBJ databases">
        <title>Bacillus sedimentmangrovi sp. nov., isolated from sediment of the mangrove ecosystem.</title>
        <authorList>
            <person name="Liu G."/>
        </authorList>
    </citation>
    <scope>NUCLEOTIDE SEQUENCE [LARGE SCALE GENOMIC DNA]</scope>
    <source>
        <strain evidence="12">SgZ-7</strain>
    </source>
</reference>
<dbReference type="UniPathway" id="UPA00053">
    <property type="reaction ID" value="UER00088"/>
</dbReference>
<dbReference type="GO" id="GO:0008652">
    <property type="term" value="P:amino acid biosynthetic process"/>
    <property type="evidence" value="ECO:0007669"/>
    <property type="project" value="UniProtKB-KW"/>
</dbReference>
<dbReference type="InterPro" id="IPR000623">
    <property type="entry name" value="Shikimate_kinase/TSH1"/>
</dbReference>
<dbReference type="InterPro" id="IPR031322">
    <property type="entry name" value="Shikimate/glucono_kinase"/>
</dbReference>
<comment type="similarity">
    <text evidence="2 11">Belongs to the shikimate kinase family.</text>
</comment>
<feature type="binding site" evidence="11">
    <location>
        <position position="142"/>
    </location>
    <ligand>
        <name>substrate</name>
    </ligand>
</feature>
<evidence type="ECO:0000256" key="5">
    <source>
        <dbReference type="ARBA" id="ARBA00022679"/>
    </source>
</evidence>
<evidence type="ECO:0000256" key="10">
    <source>
        <dbReference type="ARBA" id="ARBA00048567"/>
    </source>
</evidence>
<comment type="caution">
    <text evidence="11">Lacks conserved residue(s) required for the propagation of feature annotation.</text>
</comment>
<comment type="cofactor">
    <cofactor evidence="11">
        <name>Mg(2+)</name>
        <dbReference type="ChEBI" id="CHEBI:18420"/>
    </cofactor>
    <text evidence="11">Binds 1 Mg(2+) ion per subunit.</text>
</comment>
<evidence type="ECO:0000256" key="1">
    <source>
        <dbReference type="ARBA" id="ARBA00004842"/>
    </source>
</evidence>
<keyword evidence="13" id="KW-1185">Reference proteome</keyword>
<proteinExistence type="inferred from homology"/>
<dbReference type="InterPro" id="IPR027417">
    <property type="entry name" value="P-loop_NTPase"/>
</dbReference>
<dbReference type="Gene3D" id="3.40.50.300">
    <property type="entry name" value="P-loop containing nucleotide triphosphate hydrolases"/>
    <property type="match status" value="1"/>
</dbReference>
<dbReference type="GO" id="GO:0005829">
    <property type="term" value="C:cytosol"/>
    <property type="evidence" value="ECO:0007669"/>
    <property type="project" value="TreeGrafter"/>
</dbReference>
<dbReference type="Proteomes" id="UP000481621">
    <property type="component" value="Unassembled WGS sequence"/>
</dbReference>
<evidence type="ECO:0000256" key="6">
    <source>
        <dbReference type="ARBA" id="ARBA00022741"/>
    </source>
</evidence>
<keyword evidence="11" id="KW-0479">Metal-binding</keyword>
<dbReference type="GO" id="GO:0004765">
    <property type="term" value="F:shikimate kinase activity"/>
    <property type="evidence" value="ECO:0007669"/>
    <property type="project" value="UniProtKB-UniRule"/>
</dbReference>
<keyword evidence="5 11" id="KW-0808">Transferase</keyword>
<evidence type="ECO:0000256" key="8">
    <source>
        <dbReference type="ARBA" id="ARBA00022840"/>
    </source>
</evidence>
<accession>A0A6B3TSR2</accession>
<feature type="binding site" evidence="11">
    <location>
        <position position="39"/>
    </location>
    <ligand>
        <name>substrate</name>
    </ligand>
</feature>
<dbReference type="PROSITE" id="PS01128">
    <property type="entry name" value="SHIKIMATE_KINASE"/>
    <property type="match status" value="1"/>
</dbReference>
<feature type="binding site" evidence="11">
    <location>
        <position position="21"/>
    </location>
    <ligand>
        <name>Mg(2+)</name>
        <dbReference type="ChEBI" id="CHEBI:18420"/>
    </ligand>
</feature>
<comment type="subcellular location">
    <subcellularLocation>
        <location evidence="11">Cytoplasm</location>
    </subcellularLocation>
</comment>
<dbReference type="GO" id="GO:0005524">
    <property type="term" value="F:ATP binding"/>
    <property type="evidence" value="ECO:0007669"/>
    <property type="project" value="UniProtKB-UniRule"/>
</dbReference>
<keyword evidence="7 11" id="KW-0418">Kinase</keyword>
<protein>
    <recommendedName>
        <fullName evidence="3 11">Shikimate kinase</fullName>
        <shortName evidence="11">SK</shortName>
        <ecNumber evidence="3 11">2.7.1.71</ecNumber>
    </recommendedName>
</protein>
<evidence type="ECO:0000256" key="9">
    <source>
        <dbReference type="ARBA" id="ARBA00023141"/>
    </source>
</evidence>
<dbReference type="GO" id="GO:0009423">
    <property type="term" value="P:chorismate biosynthetic process"/>
    <property type="evidence" value="ECO:0007669"/>
    <property type="project" value="UniProtKB-UniRule"/>
</dbReference>
<organism evidence="12 13">
    <name type="scientific">Neobacillus thermocopriae</name>
    <dbReference type="NCBI Taxonomy" id="1215031"/>
    <lineage>
        <taxon>Bacteria</taxon>
        <taxon>Bacillati</taxon>
        <taxon>Bacillota</taxon>
        <taxon>Bacilli</taxon>
        <taxon>Bacillales</taxon>
        <taxon>Bacillaceae</taxon>
        <taxon>Neobacillus</taxon>
    </lineage>
</organism>
<feature type="binding site" evidence="11">
    <location>
        <position position="85"/>
    </location>
    <ligand>
        <name>substrate</name>
    </ligand>
</feature>
<dbReference type="SUPFAM" id="SSF52540">
    <property type="entry name" value="P-loop containing nucleoside triphosphate hydrolases"/>
    <property type="match status" value="1"/>
</dbReference>
<evidence type="ECO:0000256" key="4">
    <source>
        <dbReference type="ARBA" id="ARBA00022605"/>
    </source>
</evidence>
<keyword evidence="8 11" id="KW-0067">ATP-binding</keyword>
<keyword evidence="4 11" id="KW-0028">Amino-acid biosynthesis</keyword>
<keyword evidence="9 11" id="KW-0057">Aromatic amino acid biosynthesis</keyword>
<dbReference type="PRINTS" id="PR01100">
    <property type="entry name" value="SHIKIMTKNASE"/>
</dbReference>
<evidence type="ECO:0000256" key="3">
    <source>
        <dbReference type="ARBA" id="ARBA00012154"/>
    </source>
</evidence>
<dbReference type="GO" id="GO:0009073">
    <property type="term" value="P:aromatic amino acid family biosynthetic process"/>
    <property type="evidence" value="ECO:0007669"/>
    <property type="project" value="UniProtKB-KW"/>
</dbReference>
<keyword evidence="11" id="KW-0963">Cytoplasm</keyword>
<dbReference type="PANTHER" id="PTHR21087">
    <property type="entry name" value="SHIKIMATE KINASE"/>
    <property type="match status" value="1"/>
</dbReference>
<feature type="binding site" evidence="11">
    <location>
        <position position="63"/>
    </location>
    <ligand>
        <name>substrate</name>
    </ligand>
</feature>
<name>A0A6B3TSR2_9BACI</name>
<dbReference type="PANTHER" id="PTHR21087:SF16">
    <property type="entry name" value="SHIKIMATE KINASE 1, CHLOROPLASTIC"/>
    <property type="match status" value="1"/>
</dbReference>
<comment type="pathway">
    <text evidence="1 11">Metabolic intermediate biosynthesis; chorismate biosynthesis; chorismate from D-erythrose 4-phosphate and phosphoenolpyruvate: step 5/7.</text>
</comment>
<gene>
    <name evidence="11" type="primary">aroK</name>
    <name evidence="12" type="ORF">G4Z05_09140</name>
</gene>
<evidence type="ECO:0000256" key="2">
    <source>
        <dbReference type="ARBA" id="ARBA00006997"/>
    </source>
</evidence>
<dbReference type="Pfam" id="PF01202">
    <property type="entry name" value="SKI"/>
    <property type="match status" value="1"/>
</dbReference>
<comment type="catalytic activity">
    <reaction evidence="10 11">
        <text>shikimate + ATP = 3-phosphoshikimate + ADP + H(+)</text>
        <dbReference type="Rhea" id="RHEA:13121"/>
        <dbReference type="ChEBI" id="CHEBI:15378"/>
        <dbReference type="ChEBI" id="CHEBI:30616"/>
        <dbReference type="ChEBI" id="CHEBI:36208"/>
        <dbReference type="ChEBI" id="CHEBI:145989"/>
        <dbReference type="ChEBI" id="CHEBI:456216"/>
        <dbReference type="EC" id="2.7.1.71"/>
    </reaction>
</comment>
<keyword evidence="11" id="KW-0460">Magnesium</keyword>
<evidence type="ECO:0000256" key="11">
    <source>
        <dbReference type="HAMAP-Rule" id="MF_00109"/>
    </source>
</evidence>
<dbReference type="EMBL" id="JAAIUV010000012">
    <property type="protein sequence ID" value="NEX79051.1"/>
    <property type="molecule type" value="Genomic_DNA"/>
</dbReference>
<feature type="binding site" evidence="11">
    <location>
        <begin position="17"/>
        <end position="22"/>
    </location>
    <ligand>
        <name>ATP</name>
        <dbReference type="ChEBI" id="CHEBI:30616"/>
    </ligand>
</feature>
<evidence type="ECO:0000313" key="12">
    <source>
        <dbReference type="EMBL" id="NEX79051.1"/>
    </source>
</evidence>
<dbReference type="RefSeq" id="WP_038539876.1">
    <property type="nucleotide sequence ID" value="NZ_JAAIUV010000012.1"/>
</dbReference>
<dbReference type="EC" id="2.7.1.71" evidence="3 11"/>
<keyword evidence="6 11" id="KW-0547">Nucleotide-binding</keyword>